<keyword evidence="5" id="KW-1185">Reference proteome</keyword>
<keyword evidence="1" id="KW-0596">Phosphopantetheine</keyword>
<dbReference type="PANTHER" id="PTHR44845:SF6">
    <property type="entry name" value="BETA-ALANINE-ACTIVATING ENZYME"/>
    <property type="match status" value="1"/>
</dbReference>
<dbReference type="Gene3D" id="3.40.50.12780">
    <property type="entry name" value="N-terminal domain of ligase-like"/>
    <property type="match status" value="1"/>
</dbReference>
<evidence type="ECO:0000313" key="5">
    <source>
        <dbReference type="Proteomes" id="UP000015001"/>
    </source>
</evidence>
<dbReference type="GO" id="GO:0031177">
    <property type="term" value="F:phosphopantetheine binding"/>
    <property type="evidence" value="ECO:0007669"/>
    <property type="project" value="InterPro"/>
</dbReference>
<sequence length="349" mass="37593">MAAEEGIETAVLPAAVGTSLLRSLDSGAAPRPPRLRRLRFISDALSPEVHRGLADRLQNCRIINSYGLTEGGDAHLVVTQDDCHLGPGGYPAPGTEARILSEEGQWLSSGAEGYICLRDAQAPLSYLTHTDQATATWRDGWTVTADRGVMAADGRIHFTGRNESLARVGGRTVSLPQVQSLLERHPAVTSAAVLAVEHPTLGQVLAAVVESSESAEALKMRRFLREWLPEHAVPAVTVPTVAIPRLRTGKPNPEAIRALVRAHLDAEPRDCLPGTQSMLATVWERVLRPGRRVGPDDDFFELGGDSMAAVEVMVCLESEYGVEIPVDVMFAASNLAELAAELDRLVRTP</sequence>
<dbReference type="InterPro" id="IPR045851">
    <property type="entry name" value="AMP-bd_C_sf"/>
</dbReference>
<dbReference type="HOGENOM" id="CLU_794335_0_0_11"/>
<dbReference type="PATRIC" id="fig|1283301.3.peg.184"/>
<gene>
    <name evidence="4" type="ORF">STAFG_0196</name>
</gene>
<evidence type="ECO:0000256" key="2">
    <source>
        <dbReference type="ARBA" id="ARBA00022553"/>
    </source>
</evidence>
<dbReference type="Pfam" id="PF00501">
    <property type="entry name" value="AMP-binding"/>
    <property type="match status" value="1"/>
</dbReference>
<dbReference type="Pfam" id="PF13193">
    <property type="entry name" value="AMP-binding_C"/>
    <property type="match status" value="1"/>
</dbReference>
<accession>S4MZP1</accession>
<feature type="domain" description="Carrier" evidence="3">
    <location>
        <begin position="270"/>
        <end position="346"/>
    </location>
</feature>
<comment type="caution">
    <text evidence="4">The sequence shown here is derived from an EMBL/GenBank/DDBJ whole genome shotgun (WGS) entry which is preliminary data.</text>
</comment>
<dbReference type="InterPro" id="IPR025110">
    <property type="entry name" value="AMP-bd_C"/>
</dbReference>
<dbReference type="Gene3D" id="1.10.1200.10">
    <property type="entry name" value="ACP-like"/>
    <property type="match status" value="1"/>
</dbReference>
<dbReference type="Pfam" id="PF00550">
    <property type="entry name" value="PP-binding"/>
    <property type="match status" value="1"/>
</dbReference>
<dbReference type="InterPro" id="IPR000873">
    <property type="entry name" value="AMP-dep_synth/lig_dom"/>
</dbReference>
<dbReference type="SUPFAM" id="SSF56801">
    <property type="entry name" value="Acetyl-CoA synthetase-like"/>
    <property type="match status" value="1"/>
</dbReference>
<evidence type="ECO:0000256" key="1">
    <source>
        <dbReference type="ARBA" id="ARBA00022450"/>
    </source>
</evidence>
<dbReference type="EMBL" id="AOPY01001072">
    <property type="protein sequence ID" value="EPJ42746.1"/>
    <property type="molecule type" value="Genomic_DNA"/>
</dbReference>
<dbReference type="SUPFAM" id="SSF47336">
    <property type="entry name" value="ACP-like"/>
    <property type="match status" value="1"/>
</dbReference>
<dbReference type="InterPro" id="IPR036736">
    <property type="entry name" value="ACP-like_sf"/>
</dbReference>
<dbReference type="Gene3D" id="3.30.300.30">
    <property type="match status" value="1"/>
</dbReference>
<dbReference type="PANTHER" id="PTHR44845">
    <property type="entry name" value="CARRIER DOMAIN-CONTAINING PROTEIN"/>
    <property type="match status" value="1"/>
</dbReference>
<dbReference type="GO" id="GO:0017000">
    <property type="term" value="P:antibiotic biosynthetic process"/>
    <property type="evidence" value="ECO:0007669"/>
    <property type="project" value="UniProtKB-ARBA"/>
</dbReference>
<dbReference type="InterPro" id="IPR009081">
    <property type="entry name" value="PP-bd_ACP"/>
</dbReference>
<dbReference type="PROSITE" id="PS50075">
    <property type="entry name" value="CARRIER"/>
    <property type="match status" value="1"/>
</dbReference>
<evidence type="ECO:0000313" key="4">
    <source>
        <dbReference type="EMBL" id="EPJ42746.1"/>
    </source>
</evidence>
<dbReference type="InterPro" id="IPR042099">
    <property type="entry name" value="ANL_N_sf"/>
</dbReference>
<organism evidence="4 5">
    <name type="scientific">Streptomyces afghaniensis 772</name>
    <dbReference type="NCBI Taxonomy" id="1283301"/>
    <lineage>
        <taxon>Bacteria</taxon>
        <taxon>Bacillati</taxon>
        <taxon>Actinomycetota</taxon>
        <taxon>Actinomycetes</taxon>
        <taxon>Kitasatosporales</taxon>
        <taxon>Streptomycetaceae</taxon>
        <taxon>Streptomyces</taxon>
    </lineage>
</organism>
<keyword evidence="2" id="KW-0597">Phosphoprotein</keyword>
<dbReference type="AlphaFoldDB" id="S4MZP1"/>
<dbReference type="Proteomes" id="UP000015001">
    <property type="component" value="Unassembled WGS sequence"/>
</dbReference>
<dbReference type="InterPro" id="IPR020806">
    <property type="entry name" value="PKS_PP-bd"/>
</dbReference>
<proteinExistence type="predicted"/>
<evidence type="ECO:0000259" key="3">
    <source>
        <dbReference type="PROSITE" id="PS50075"/>
    </source>
</evidence>
<protein>
    <submittedName>
        <fullName evidence="4">Putative Surfactin synthase subunit 3</fullName>
    </submittedName>
</protein>
<reference evidence="4 5" key="1">
    <citation type="submission" date="2013-02" db="EMBL/GenBank/DDBJ databases">
        <title>Draft Genome Sequence of Streptomyces afghaniensis, Which Produces Compounds of the Julimycin B-Complex.</title>
        <authorList>
            <person name="Gruening B.A."/>
            <person name="Praeg A."/>
            <person name="Erxleben A."/>
            <person name="Guenther S."/>
            <person name="Fiedler H.-P."/>
            <person name="Goodfellow M."/>
            <person name="Mueller M."/>
        </authorList>
    </citation>
    <scope>NUCLEOTIDE SEQUENCE [LARGE SCALE GENOMIC DNA]</scope>
    <source>
        <strain evidence="4 5">772</strain>
    </source>
</reference>
<dbReference type="SMART" id="SM00823">
    <property type="entry name" value="PKS_PP"/>
    <property type="match status" value="1"/>
</dbReference>
<name>S4MZP1_9ACTN</name>